<dbReference type="EMBL" id="CP107006">
    <property type="protein sequence ID" value="UYQ95354.1"/>
    <property type="molecule type" value="Genomic_DNA"/>
</dbReference>
<dbReference type="Proteomes" id="UP001162741">
    <property type="component" value="Chromosome"/>
</dbReference>
<evidence type="ECO:0000313" key="2">
    <source>
        <dbReference type="Proteomes" id="UP001162741"/>
    </source>
</evidence>
<name>A0ABY6JAM2_9BACT</name>
<dbReference type="SUPFAM" id="SSF55961">
    <property type="entry name" value="Bet v1-like"/>
    <property type="match status" value="1"/>
</dbReference>
<reference evidence="1" key="1">
    <citation type="submission" date="2022-10" db="EMBL/GenBank/DDBJ databases">
        <title>Chitinophaga sp. nov., isolated from soil.</title>
        <authorList>
            <person name="Jeon C.O."/>
        </authorList>
    </citation>
    <scope>NUCLEOTIDE SEQUENCE</scope>
    <source>
        <strain evidence="1">R8</strain>
    </source>
</reference>
<organism evidence="1 2">
    <name type="scientific">Chitinophaga horti</name>
    <dbReference type="NCBI Taxonomy" id="2920382"/>
    <lineage>
        <taxon>Bacteria</taxon>
        <taxon>Pseudomonadati</taxon>
        <taxon>Bacteroidota</taxon>
        <taxon>Chitinophagia</taxon>
        <taxon>Chitinophagales</taxon>
        <taxon>Chitinophagaceae</taxon>
        <taxon>Chitinophaga</taxon>
    </lineage>
</organism>
<proteinExistence type="predicted"/>
<sequence>MANDAIHVSIGIQRNVNDVYDFLSVPQNFPKWAPGFCLSIEEVSTDNTWKIQTTNGEAHVTFVERNKLGVVDHFVTVNGGTIYVPLRVVANQAGSVVIFTILPQPGVSEADIENDRAAVEKDLQQLKSLLEK</sequence>
<dbReference type="RefSeq" id="WP_264283104.1">
    <property type="nucleotide sequence ID" value="NZ_CP107006.1"/>
</dbReference>
<accession>A0ABY6JAM2</accession>
<dbReference type="Gene3D" id="3.30.530.20">
    <property type="match status" value="1"/>
</dbReference>
<dbReference type="InterPro" id="IPR023393">
    <property type="entry name" value="START-like_dom_sf"/>
</dbReference>
<evidence type="ECO:0008006" key="3">
    <source>
        <dbReference type="Google" id="ProtNLM"/>
    </source>
</evidence>
<keyword evidence="2" id="KW-1185">Reference proteome</keyword>
<gene>
    <name evidence="1" type="ORF">MKQ68_09615</name>
</gene>
<protein>
    <recommendedName>
        <fullName evidence="3">SRPBCC family protein</fullName>
    </recommendedName>
</protein>
<evidence type="ECO:0000313" key="1">
    <source>
        <dbReference type="EMBL" id="UYQ95354.1"/>
    </source>
</evidence>